<protein>
    <submittedName>
        <fullName evidence="1">Uncharacterized protein</fullName>
    </submittedName>
</protein>
<feature type="non-terminal residue" evidence="1">
    <location>
        <position position="66"/>
    </location>
</feature>
<proteinExistence type="predicted"/>
<keyword evidence="2" id="KW-1185">Reference proteome</keyword>
<evidence type="ECO:0000313" key="1">
    <source>
        <dbReference type="EMBL" id="CAI9586046.1"/>
    </source>
</evidence>
<dbReference type="EMBL" id="CATNWA010015713">
    <property type="protein sequence ID" value="CAI9586046.1"/>
    <property type="molecule type" value="Genomic_DNA"/>
</dbReference>
<sequence>MGPPTDPGPSGSARVSKWSVCPWLNVMNLVLISFIWDTYLAKSDLSVLVMKEHFSVLAMSILIYFF</sequence>
<evidence type="ECO:0000313" key="2">
    <source>
        <dbReference type="Proteomes" id="UP001162483"/>
    </source>
</evidence>
<accession>A0ABN9EMF9</accession>
<organism evidence="1 2">
    <name type="scientific">Staurois parvus</name>
    <dbReference type="NCBI Taxonomy" id="386267"/>
    <lineage>
        <taxon>Eukaryota</taxon>
        <taxon>Metazoa</taxon>
        <taxon>Chordata</taxon>
        <taxon>Craniata</taxon>
        <taxon>Vertebrata</taxon>
        <taxon>Euteleostomi</taxon>
        <taxon>Amphibia</taxon>
        <taxon>Batrachia</taxon>
        <taxon>Anura</taxon>
        <taxon>Neobatrachia</taxon>
        <taxon>Ranoidea</taxon>
        <taxon>Ranidae</taxon>
        <taxon>Staurois</taxon>
    </lineage>
</organism>
<reference evidence="1" key="1">
    <citation type="submission" date="2023-05" db="EMBL/GenBank/DDBJ databases">
        <authorList>
            <person name="Stuckert A."/>
        </authorList>
    </citation>
    <scope>NUCLEOTIDE SEQUENCE</scope>
</reference>
<dbReference type="Proteomes" id="UP001162483">
    <property type="component" value="Unassembled WGS sequence"/>
</dbReference>
<comment type="caution">
    <text evidence="1">The sequence shown here is derived from an EMBL/GenBank/DDBJ whole genome shotgun (WGS) entry which is preliminary data.</text>
</comment>
<name>A0ABN9EMF9_9NEOB</name>
<gene>
    <name evidence="1" type="ORF">SPARVUS_LOCUS10306331</name>
</gene>